<name>A0A2T4ICM3_9RHOO</name>
<protein>
    <submittedName>
        <fullName evidence="2">Uncharacterized protein</fullName>
    </submittedName>
</protein>
<reference evidence="2 3" key="1">
    <citation type="submission" date="2018-03" db="EMBL/GenBank/DDBJ databases">
        <authorList>
            <person name="Keele B.F."/>
        </authorList>
    </citation>
    <scope>NUCLEOTIDE SEQUENCE [LARGE SCALE GENOMIC DNA]</scope>
    <source>
        <strain evidence="2 3">D20</strain>
    </source>
</reference>
<comment type="caution">
    <text evidence="2">The sequence shown here is derived from an EMBL/GenBank/DDBJ whole genome shotgun (WGS) entry which is preliminary data.</text>
</comment>
<reference evidence="2 3" key="2">
    <citation type="submission" date="2018-04" db="EMBL/GenBank/DDBJ databases">
        <title>Thauera lacus sp. nov., isolated from an saline lake in Inner Mongolia, China.</title>
        <authorList>
            <person name="Liang Q.-Y."/>
        </authorList>
    </citation>
    <scope>NUCLEOTIDE SEQUENCE [LARGE SCALE GENOMIC DNA]</scope>
    <source>
        <strain evidence="2 3">D20</strain>
    </source>
</reference>
<organism evidence="2 3">
    <name type="scientific">Pseudothauera lacus</name>
    <dbReference type="NCBI Taxonomy" id="2136175"/>
    <lineage>
        <taxon>Bacteria</taxon>
        <taxon>Pseudomonadati</taxon>
        <taxon>Pseudomonadota</taxon>
        <taxon>Betaproteobacteria</taxon>
        <taxon>Rhodocyclales</taxon>
        <taxon>Zoogloeaceae</taxon>
        <taxon>Pseudothauera</taxon>
    </lineage>
</organism>
<dbReference type="Proteomes" id="UP000241193">
    <property type="component" value="Unassembled WGS sequence"/>
</dbReference>
<keyword evidence="3" id="KW-1185">Reference proteome</keyword>
<dbReference type="AlphaFoldDB" id="A0A2T4ICM3"/>
<evidence type="ECO:0000313" key="2">
    <source>
        <dbReference type="EMBL" id="PTD95476.1"/>
    </source>
</evidence>
<proteinExistence type="predicted"/>
<dbReference type="EMBL" id="PZKC01000013">
    <property type="protein sequence ID" value="PTD95476.1"/>
    <property type="molecule type" value="Genomic_DNA"/>
</dbReference>
<evidence type="ECO:0000313" key="3">
    <source>
        <dbReference type="Proteomes" id="UP000241193"/>
    </source>
</evidence>
<evidence type="ECO:0000256" key="1">
    <source>
        <dbReference type="SAM" id="MobiDB-lite"/>
    </source>
</evidence>
<accession>A0A2T4ICM3</accession>
<sequence>MLRDSSLHADLNYSNRPVRARMPGGVGGAEPHGSPLSRLPPCGRAQSPGPSQPRRRMVAGPLPMPVRYSLSARQ</sequence>
<feature type="region of interest" description="Disordered" evidence="1">
    <location>
        <begin position="1"/>
        <end position="74"/>
    </location>
</feature>
<gene>
    <name evidence="2" type="ORF">C8261_14765</name>
</gene>